<sequence length="89" mass="10141">MKRHLLLYLIALPALVLTLTAQAHDPKEHMNEKQTPDCAAMKEMDHSKMNMNDPVMQAMMQKCMGKDTKMSSDGHDEAEVKEPAKHKHK</sequence>
<name>A0ABP3DDY5_9GAMM</name>
<dbReference type="RefSeq" id="WP_226069897.1">
    <property type="nucleotide sequence ID" value="NZ_AP027741.1"/>
</dbReference>
<reference evidence="4" key="1">
    <citation type="journal article" date="2019" name="Int. J. Syst. Evol. Microbiol.">
        <title>The Global Catalogue of Microorganisms (GCM) 10K type strain sequencing project: providing services to taxonomists for standard genome sequencing and annotation.</title>
        <authorList>
            <consortium name="The Broad Institute Genomics Platform"/>
            <consortium name="The Broad Institute Genome Sequencing Center for Infectious Disease"/>
            <person name="Wu L."/>
            <person name="Ma J."/>
        </authorList>
    </citation>
    <scope>NUCLEOTIDE SEQUENCE [LARGE SCALE GENOMIC DNA]</scope>
    <source>
        <strain evidence="4">JCM 6886</strain>
    </source>
</reference>
<comment type="caution">
    <text evidence="3">The sequence shown here is derived from an EMBL/GenBank/DDBJ whole genome shotgun (WGS) entry which is preliminary data.</text>
</comment>
<accession>A0ABP3DDY5</accession>
<keyword evidence="2" id="KW-0732">Signal</keyword>
<evidence type="ECO:0000313" key="4">
    <source>
        <dbReference type="Proteomes" id="UP001501476"/>
    </source>
</evidence>
<protein>
    <recommendedName>
        <fullName evidence="5">Pentapeptide MXKDX repeat protein</fullName>
    </recommendedName>
</protein>
<feature type="region of interest" description="Disordered" evidence="1">
    <location>
        <begin position="65"/>
        <end position="89"/>
    </location>
</feature>
<feature type="signal peptide" evidence="2">
    <location>
        <begin position="1"/>
        <end position="23"/>
    </location>
</feature>
<dbReference type="EMBL" id="BAAADG010000009">
    <property type="protein sequence ID" value="GAA0230280.1"/>
    <property type="molecule type" value="Genomic_DNA"/>
</dbReference>
<gene>
    <name evidence="3" type="ORF">GCM10008964_22050</name>
</gene>
<proteinExistence type="predicted"/>
<dbReference type="Proteomes" id="UP001501476">
    <property type="component" value="Unassembled WGS sequence"/>
</dbReference>
<evidence type="ECO:0000313" key="3">
    <source>
        <dbReference type="EMBL" id="GAA0230280.1"/>
    </source>
</evidence>
<evidence type="ECO:0000256" key="1">
    <source>
        <dbReference type="SAM" id="MobiDB-lite"/>
    </source>
</evidence>
<keyword evidence="4" id="KW-1185">Reference proteome</keyword>
<feature type="compositionally biased region" description="Basic and acidic residues" evidence="1">
    <location>
        <begin position="65"/>
        <end position="83"/>
    </location>
</feature>
<feature type="chain" id="PRO_5045358851" description="Pentapeptide MXKDX repeat protein" evidence="2">
    <location>
        <begin position="24"/>
        <end position="89"/>
    </location>
</feature>
<evidence type="ECO:0000256" key="2">
    <source>
        <dbReference type="SAM" id="SignalP"/>
    </source>
</evidence>
<evidence type="ECO:0008006" key="5">
    <source>
        <dbReference type="Google" id="ProtNLM"/>
    </source>
</evidence>
<organism evidence="3 4">
    <name type="scientific">Methylophaga marina</name>
    <dbReference type="NCBI Taxonomy" id="45495"/>
    <lineage>
        <taxon>Bacteria</taxon>
        <taxon>Pseudomonadati</taxon>
        <taxon>Pseudomonadota</taxon>
        <taxon>Gammaproteobacteria</taxon>
        <taxon>Thiotrichales</taxon>
        <taxon>Piscirickettsiaceae</taxon>
        <taxon>Methylophaga</taxon>
    </lineage>
</organism>